<dbReference type="InterPro" id="IPR036514">
    <property type="entry name" value="SGNH_hydro_sf"/>
</dbReference>
<evidence type="ECO:0000256" key="5">
    <source>
        <dbReference type="ARBA" id="ARBA00023014"/>
    </source>
</evidence>
<keyword evidence="2" id="KW-0949">S-adenosyl-L-methionine</keyword>
<dbReference type="SUPFAM" id="SSF102114">
    <property type="entry name" value="Radical SAM enzymes"/>
    <property type="match status" value="1"/>
</dbReference>
<evidence type="ECO:0000259" key="6">
    <source>
        <dbReference type="Pfam" id="PF13472"/>
    </source>
</evidence>
<dbReference type="OrthoDB" id="9786188at2"/>
<evidence type="ECO:0000256" key="4">
    <source>
        <dbReference type="ARBA" id="ARBA00023004"/>
    </source>
</evidence>
<gene>
    <name evidence="7" type="ORF">DSCA_06510</name>
</gene>
<dbReference type="InterPro" id="IPR007197">
    <property type="entry name" value="rSAM"/>
</dbReference>
<dbReference type="AlphaFoldDB" id="A0A5K7YIZ7"/>
<dbReference type="KEGG" id="dalk:DSCA_06510"/>
<protein>
    <recommendedName>
        <fullName evidence="6">SGNH hydrolase-type esterase domain-containing protein</fullName>
    </recommendedName>
</protein>
<dbReference type="Pfam" id="PF13472">
    <property type="entry name" value="Lipase_GDSL_2"/>
    <property type="match status" value="1"/>
</dbReference>
<dbReference type="Gene3D" id="3.20.20.70">
    <property type="entry name" value="Aldolase class I"/>
    <property type="match status" value="1"/>
</dbReference>
<keyword evidence="5" id="KW-0411">Iron-sulfur</keyword>
<dbReference type="CDD" id="cd01335">
    <property type="entry name" value="Radical_SAM"/>
    <property type="match status" value="1"/>
</dbReference>
<dbReference type="Gene3D" id="3.40.50.1110">
    <property type="entry name" value="SGNH hydrolase"/>
    <property type="match status" value="1"/>
</dbReference>
<evidence type="ECO:0000313" key="8">
    <source>
        <dbReference type="Proteomes" id="UP000427906"/>
    </source>
</evidence>
<evidence type="ECO:0000313" key="7">
    <source>
        <dbReference type="EMBL" id="BBO66721.1"/>
    </source>
</evidence>
<dbReference type="GO" id="GO:0046872">
    <property type="term" value="F:metal ion binding"/>
    <property type="evidence" value="ECO:0007669"/>
    <property type="project" value="UniProtKB-KW"/>
</dbReference>
<dbReference type="RefSeq" id="WP_155315055.1">
    <property type="nucleotide sequence ID" value="NZ_AP021874.1"/>
</dbReference>
<keyword evidence="4" id="KW-0408">Iron</keyword>
<dbReference type="PANTHER" id="PTHR30383">
    <property type="entry name" value="THIOESTERASE 1/PROTEASE 1/LYSOPHOSPHOLIPASE L1"/>
    <property type="match status" value="1"/>
</dbReference>
<reference evidence="7 8" key="1">
    <citation type="submission" date="2019-11" db="EMBL/GenBank/DDBJ databases">
        <title>Comparative genomics of hydrocarbon-degrading Desulfosarcina strains.</title>
        <authorList>
            <person name="Watanabe M."/>
            <person name="Kojima H."/>
            <person name="Fukui M."/>
        </authorList>
    </citation>
    <scope>NUCLEOTIDE SEQUENCE [LARGE SCALE GENOMIC DNA]</scope>
    <source>
        <strain evidence="7 8">PL12</strain>
    </source>
</reference>
<sequence length="525" mass="60448">MNEQHMENPCKIICFGDSITQAWAPLFAVRMAERHPDSSIETINMGVVSDTTVQGLKRLDRVISESPQVVLMAFGMNDWRKGIDLHRFKENLSRMAKQLLRNDIRLLLLTITPDNNLETGISGAIPLYNREIENVANRNGCRVVDLFSAFREKINPISEALYDEIHPNSLGEQVIVDELMDIVPLSQTVIVWTYNGEYCFCNYNCPYCYVTSEVNTGHAYDGQISRWHDGFRRRFGSSPLVFYLAFGEPMAGKGFYEILDMIASEPTWQAHITTNLSMPLERFVKTRIVREGRMQVNASFHPSQTDGDDFIKKLTFLRAHGVEPSVIYVMYPPQMKKFKDFFAICDALGFFVHVRRFRGDWRGNVYPQSYTEEERRFVARFCDRLTVRYMLNDFEDHSAKTASQLSYAGVNYMMVDDRGDVWRSPDFKGDKPMGNLFEENFKPLYRPAAYGGSFLGSVNIVASMRETGIYQLEGNHTWCFAKNGGVYRDAKGRIHYPLMVSDFDDSSLRRQLNWPFIDNNRGGIR</sequence>
<dbReference type="SFLD" id="SFLDS00029">
    <property type="entry name" value="Radical_SAM"/>
    <property type="match status" value="1"/>
</dbReference>
<dbReference type="InterPro" id="IPR013785">
    <property type="entry name" value="Aldolase_TIM"/>
</dbReference>
<comment type="cofactor">
    <cofactor evidence="1">
        <name>[4Fe-4S] cluster</name>
        <dbReference type="ChEBI" id="CHEBI:49883"/>
    </cofactor>
</comment>
<evidence type="ECO:0000256" key="2">
    <source>
        <dbReference type="ARBA" id="ARBA00022691"/>
    </source>
</evidence>
<dbReference type="InterPro" id="IPR051532">
    <property type="entry name" value="Ester_Hydrolysis_Enzymes"/>
</dbReference>
<dbReference type="PANTHER" id="PTHR30383:SF5">
    <property type="entry name" value="SGNH HYDROLASE-TYPE ESTERASE DOMAIN-CONTAINING PROTEIN"/>
    <property type="match status" value="1"/>
</dbReference>
<proteinExistence type="predicted"/>
<accession>A0A5K7YIZ7</accession>
<evidence type="ECO:0000256" key="3">
    <source>
        <dbReference type="ARBA" id="ARBA00022723"/>
    </source>
</evidence>
<dbReference type="Proteomes" id="UP000427906">
    <property type="component" value="Chromosome"/>
</dbReference>
<dbReference type="SUPFAM" id="SSF52266">
    <property type="entry name" value="SGNH hydrolase"/>
    <property type="match status" value="1"/>
</dbReference>
<dbReference type="InterPro" id="IPR058240">
    <property type="entry name" value="rSAM_sf"/>
</dbReference>
<name>A0A5K7YIZ7_9BACT</name>
<feature type="domain" description="SGNH hydrolase-type esterase" evidence="6">
    <location>
        <begin position="14"/>
        <end position="173"/>
    </location>
</feature>
<evidence type="ECO:0000256" key="1">
    <source>
        <dbReference type="ARBA" id="ARBA00001966"/>
    </source>
</evidence>
<dbReference type="EMBL" id="AP021874">
    <property type="protein sequence ID" value="BBO66721.1"/>
    <property type="molecule type" value="Genomic_DNA"/>
</dbReference>
<dbReference type="GO" id="GO:0004622">
    <property type="term" value="F:phosphatidylcholine lysophospholipase activity"/>
    <property type="evidence" value="ECO:0007669"/>
    <property type="project" value="TreeGrafter"/>
</dbReference>
<keyword evidence="8" id="KW-1185">Reference proteome</keyword>
<dbReference type="InterPro" id="IPR013830">
    <property type="entry name" value="SGNH_hydro"/>
</dbReference>
<dbReference type="GO" id="GO:0051536">
    <property type="term" value="F:iron-sulfur cluster binding"/>
    <property type="evidence" value="ECO:0007669"/>
    <property type="project" value="UniProtKB-KW"/>
</dbReference>
<organism evidence="7 8">
    <name type="scientific">Desulfosarcina alkanivorans</name>
    <dbReference type="NCBI Taxonomy" id="571177"/>
    <lineage>
        <taxon>Bacteria</taxon>
        <taxon>Pseudomonadati</taxon>
        <taxon>Thermodesulfobacteriota</taxon>
        <taxon>Desulfobacteria</taxon>
        <taxon>Desulfobacterales</taxon>
        <taxon>Desulfosarcinaceae</taxon>
        <taxon>Desulfosarcina</taxon>
    </lineage>
</organism>
<keyword evidence="3" id="KW-0479">Metal-binding</keyword>